<protein>
    <submittedName>
        <fullName evidence="1">Uncharacterized protein</fullName>
    </submittedName>
</protein>
<name>A0AAW1R5I1_9CHLO</name>
<dbReference type="Gene3D" id="1.20.890.10">
    <property type="entry name" value="cAMP-dependent protein kinase regulatory subunit, dimerization-anchoring domain"/>
    <property type="match status" value="1"/>
</dbReference>
<evidence type="ECO:0000313" key="1">
    <source>
        <dbReference type="EMBL" id="KAK9828755.1"/>
    </source>
</evidence>
<dbReference type="EMBL" id="JALJOR010000001">
    <property type="protein sequence ID" value="KAK9828755.1"/>
    <property type="molecule type" value="Genomic_DNA"/>
</dbReference>
<comment type="caution">
    <text evidence="1">The sequence shown here is derived from an EMBL/GenBank/DDBJ whole genome shotgun (WGS) entry which is preliminary data.</text>
</comment>
<evidence type="ECO:0000313" key="2">
    <source>
        <dbReference type="Proteomes" id="UP001489004"/>
    </source>
</evidence>
<reference evidence="1 2" key="1">
    <citation type="journal article" date="2024" name="Nat. Commun.">
        <title>Phylogenomics reveals the evolutionary origins of lichenization in chlorophyte algae.</title>
        <authorList>
            <person name="Puginier C."/>
            <person name="Libourel C."/>
            <person name="Otte J."/>
            <person name="Skaloud P."/>
            <person name="Haon M."/>
            <person name="Grisel S."/>
            <person name="Petersen M."/>
            <person name="Berrin J.G."/>
            <person name="Delaux P.M."/>
            <person name="Dal Grande F."/>
            <person name="Keller J."/>
        </authorList>
    </citation>
    <scope>NUCLEOTIDE SEQUENCE [LARGE SCALE GENOMIC DNA]</scope>
    <source>
        <strain evidence="1 2">SAG 2043</strain>
    </source>
</reference>
<proteinExistence type="predicted"/>
<dbReference type="Proteomes" id="UP001489004">
    <property type="component" value="Unassembled WGS sequence"/>
</dbReference>
<dbReference type="AlphaFoldDB" id="A0AAW1R5I1"/>
<organism evidence="1 2">
    <name type="scientific">[Myrmecia] bisecta</name>
    <dbReference type="NCBI Taxonomy" id="41462"/>
    <lineage>
        <taxon>Eukaryota</taxon>
        <taxon>Viridiplantae</taxon>
        <taxon>Chlorophyta</taxon>
        <taxon>core chlorophytes</taxon>
        <taxon>Trebouxiophyceae</taxon>
        <taxon>Trebouxiales</taxon>
        <taxon>Trebouxiaceae</taxon>
        <taxon>Myrmecia</taxon>
    </lineage>
</organism>
<accession>A0AAW1R5I1</accession>
<gene>
    <name evidence="1" type="ORF">WJX72_001931</name>
</gene>
<keyword evidence="2" id="KW-1185">Reference proteome</keyword>
<sequence length="108" mass="12232">MHSHGGAAAKPYHHPADCREYLRQAVFPTLKAGIEQLLLAMEEDRIHMLLGKYCDEDGYLPEGWTPFQPMRWLGEWLLENNPKQASVQLALTEPHAGDGCLHKTLDPQ</sequence>